<sequence length="235" mass="24286">MRTAYRVFRATVLNVAAALGLLSILVFTASLAFDVRAHNVISGSMAPGIPTGSLLLTRPVAAADIRTGDIITTERASGNGLVTHRVTGIREIESANGIYEITMRGDANTSDDPQPYTIREAGAYLTHIPVLGFVATLLQTRAGILTVIAAGSFLLVLFLFPGRAPEPEPGLESEPGPEPELAREPEPGPGSESGPTPETHVAAAAHGAHAAEPTAEPTAAAADTASSRSQRAPAP</sequence>
<accession>A0A4Q7TMY6</accession>
<dbReference type="GO" id="GO:0016020">
    <property type="term" value="C:membrane"/>
    <property type="evidence" value="ECO:0007669"/>
    <property type="project" value="UniProtKB-UniRule"/>
</dbReference>
<dbReference type="GO" id="GO:0006465">
    <property type="term" value="P:signal peptide processing"/>
    <property type="evidence" value="ECO:0007669"/>
    <property type="project" value="UniProtKB-UniRule"/>
</dbReference>
<dbReference type="AlphaFoldDB" id="A0A4Q7TMY6"/>
<dbReference type="GO" id="GO:0004252">
    <property type="term" value="F:serine-type endopeptidase activity"/>
    <property type="evidence" value="ECO:0007669"/>
    <property type="project" value="UniProtKB-UniRule"/>
</dbReference>
<reference evidence="4 5" key="1">
    <citation type="journal article" date="2015" name="Stand. Genomic Sci.">
        <title>Genomic Encyclopedia of Bacterial and Archaeal Type Strains, Phase III: the genomes of soil and plant-associated and newly described type strains.</title>
        <authorList>
            <person name="Whitman W.B."/>
            <person name="Woyke T."/>
            <person name="Klenk H.P."/>
            <person name="Zhou Y."/>
            <person name="Lilburn T.G."/>
            <person name="Beck B.J."/>
            <person name="De Vos P."/>
            <person name="Vandamme P."/>
            <person name="Eisen J.A."/>
            <person name="Garrity G."/>
            <person name="Hugenholtz P."/>
            <person name="Kyrpides N.C."/>
        </authorList>
    </citation>
    <scope>NUCLEOTIDE SEQUENCE [LARGE SCALE GENOMIC DNA]</scope>
    <source>
        <strain evidence="4 5">RF6</strain>
    </source>
</reference>
<feature type="transmembrane region" description="Helical" evidence="3">
    <location>
        <begin position="12"/>
        <end position="33"/>
    </location>
</feature>
<keyword evidence="3" id="KW-1133">Transmembrane helix</keyword>
<keyword evidence="3" id="KW-0812">Transmembrane</keyword>
<gene>
    <name evidence="4" type="ORF">EV139_2818</name>
</gene>
<proteinExistence type="predicted"/>
<evidence type="ECO:0000256" key="3">
    <source>
        <dbReference type="SAM" id="Phobius"/>
    </source>
</evidence>
<comment type="caution">
    <text evidence="4">The sequence shown here is derived from an EMBL/GenBank/DDBJ whole genome shotgun (WGS) entry which is preliminary data.</text>
</comment>
<evidence type="ECO:0000256" key="1">
    <source>
        <dbReference type="NCBIfam" id="TIGR02228"/>
    </source>
</evidence>
<dbReference type="EMBL" id="SHKI01000007">
    <property type="protein sequence ID" value="RZT61070.1"/>
    <property type="molecule type" value="Genomic_DNA"/>
</dbReference>
<evidence type="ECO:0000313" key="4">
    <source>
        <dbReference type="EMBL" id="RZT61070.1"/>
    </source>
</evidence>
<dbReference type="NCBIfam" id="TIGR02228">
    <property type="entry name" value="sigpep_I_arch"/>
    <property type="match status" value="1"/>
</dbReference>
<dbReference type="InterPro" id="IPR001733">
    <property type="entry name" value="Peptidase_S26B"/>
</dbReference>
<feature type="compositionally biased region" description="Low complexity" evidence="2">
    <location>
        <begin position="189"/>
        <end position="225"/>
    </location>
</feature>
<dbReference type="GO" id="GO:0009003">
    <property type="term" value="F:signal peptidase activity"/>
    <property type="evidence" value="ECO:0007669"/>
    <property type="project" value="UniProtKB-EC"/>
</dbReference>
<dbReference type="RefSeq" id="WP_198677586.1">
    <property type="nucleotide sequence ID" value="NZ_QYAG01000003.1"/>
</dbReference>
<keyword evidence="5" id="KW-1185">Reference proteome</keyword>
<feature type="region of interest" description="Disordered" evidence="2">
    <location>
        <begin position="166"/>
        <end position="235"/>
    </location>
</feature>
<feature type="transmembrane region" description="Helical" evidence="3">
    <location>
        <begin position="142"/>
        <end position="160"/>
    </location>
</feature>
<dbReference type="CDD" id="cd06530">
    <property type="entry name" value="S26_SPase_I"/>
    <property type="match status" value="1"/>
</dbReference>
<evidence type="ECO:0000256" key="2">
    <source>
        <dbReference type="SAM" id="MobiDB-lite"/>
    </source>
</evidence>
<organism evidence="4 5">
    <name type="scientific">Leucobacter luti</name>
    <dbReference type="NCBI Taxonomy" id="340320"/>
    <lineage>
        <taxon>Bacteria</taxon>
        <taxon>Bacillati</taxon>
        <taxon>Actinomycetota</taxon>
        <taxon>Actinomycetes</taxon>
        <taxon>Micrococcales</taxon>
        <taxon>Microbacteriaceae</taxon>
        <taxon>Leucobacter</taxon>
    </lineage>
</organism>
<dbReference type="Proteomes" id="UP000291832">
    <property type="component" value="Unassembled WGS sequence"/>
</dbReference>
<name>A0A4Q7TMY6_9MICO</name>
<feature type="compositionally biased region" description="Polar residues" evidence="2">
    <location>
        <begin position="226"/>
        <end position="235"/>
    </location>
</feature>
<keyword evidence="3" id="KW-0472">Membrane</keyword>
<protein>
    <recommendedName>
        <fullName evidence="1">Signal peptidase I</fullName>
        <ecNumber evidence="1">3.4.21.89</ecNumber>
    </recommendedName>
</protein>
<evidence type="ECO:0000313" key="5">
    <source>
        <dbReference type="Proteomes" id="UP000291832"/>
    </source>
</evidence>
<dbReference type="EC" id="3.4.21.89" evidence="1"/>
<dbReference type="InterPro" id="IPR019533">
    <property type="entry name" value="Peptidase_S26"/>
</dbReference>